<sequence length="347" mass="37677">MCISFFTLSQPGYKLILASNRDEFLARPTLPAAWHTFSFSSASPATPVDGHDESETQGWVLSGLDRGKAEGGTWLGITRDHRVGLLTNVRLTPPTPPVAPSPNPPSRGLLLKDFLSPPPPPFASASPSSSSTSLPSVHEYLSSHYESAGEYEGFNLLLFSLGGDKAEVGYLTNRPVPCGTTALDTSSLDEKHRIPAECFGISNSPMSEPWPKVQQGEKRMVDTLLAWEEKGEGDEELVERMFALLGQSCAIKSEEDMKSSTTIPLIKLPARAVTTLPTASADAAKPRYYGTRTSTIIIIKDSGETMFVERDILWLDESGEPAGMFEGDDGERPKDRCFEFTACTAAE</sequence>
<reference evidence="2 3" key="1">
    <citation type="submission" date="2013-07" db="EMBL/GenBank/DDBJ databases">
        <title>The Genome Sequence of Cryptococcus heveanensis BCC8398.</title>
        <authorList>
            <consortium name="The Broad Institute Genome Sequencing Platform"/>
            <person name="Cuomo C."/>
            <person name="Litvintseva A."/>
            <person name="Chen Y."/>
            <person name="Heitman J."/>
            <person name="Sun S."/>
            <person name="Springer D."/>
            <person name="Dromer F."/>
            <person name="Young S.K."/>
            <person name="Zeng Q."/>
            <person name="Gargeya S."/>
            <person name="Fitzgerald M."/>
            <person name="Abouelleil A."/>
            <person name="Alvarado L."/>
            <person name="Berlin A.M."/>
            <person name="Chapman S.B."/>
            <person name="Dewar J."/>
            <person name="Goldberg J."/>
            <person name="Griggs A."/>
            <person name="Gujja S."/>
            <person name="Hansen M."/>
            <person name="Howarth C."/>
            <person name="Imamovic A."/>
            <person name="Larimer J."/>
            <person name="McCowan C."/>
            <person name="Murphy C."/>
            <person name="Pearson M."/>
            <person name="Priest M."/>
            <person name="Roberts A."/>
            <person name="Saif S."/>
            <person name="Shea T."/>
            <person name="Sykes S."/>
            <person name="Wortman J."/>
            <person name="Nusbaum C."/>
            <person name="Birren B."/>
        </authorList>
    </citation>
    <scope>NUCLEOTIDE SEQUENCE [LARGE SCALE GENOMIC DNA]</scope>
    <source>
        <strain evidence="2 3">BCC8398</strain>
    </source>
</reference>
<accession>A0A1B9GLA1</accession>
<protein>
    <recommendedName>
        <fullName evidence="4">DUF833-domain-containing protein</fullName>
    </recommendedName>
</protein>
<dbReference type="OrthoDB" id="191601at2759"/>
<dbReference type="GO" id="GO:0005794">
    <property type="term" value="C:Golgi apparatus"/>
    <property type="evidence" value="ECO:0007669"/>
    <property type="project" value="TreeGrafter"/>
</dbReference>
<keyword evidence="3" id="KW-1185">Reference proteome</keyword>
<proteinExistence type="predicted"/>
<dbReference type="GO" id="GO:0007030">
    <property type="term" value="P:Golgi organization"/>
    <property type="evidence" value="ECO:0007669"/>
    <property type="project" value="TreeGrafter"/>
</dbReference>
<dbReference type="PANTHER" id="PTHR17985">
    <property type="entry name" value="SER/THR-RICH PROTEIN T10 IN DGCR REGION"/>
    <property type="match status" value="1"/>
</dbReference>
<organism evidence="2 3">
    <name type="scientific">Kwoniella heveanensis BCC8398</name>
    <dbReference type="NCBI Taxonomy" id="1296120"/>
    <lineage>
        <taxon>Eukaryota</taxon>
        <taxon>Fungi</taxon>
        <taxon>Dikarya</taxon>
        <taxon>Basidiomycota</taxon>
        <taxon>Agaricomycotina</taxon>
        <taxon>Tremellomycetes</taxon>
        <taxon>Tremellales</taxon>
        <taxon>Cryptococcaceae</taxon>
        <taxon>Kwoniella</taxon>
    </lineage>
</organism>
<feature type="compositionally biased region" description="Pro residues" evidence="1">
    <location>
        <begin position="93"/>
        <end position="105"/>
    </location>
</feature>
<dbReference type="Pfam" id="PF05742">
    <property type="entry name" value="TANGO2"/>
    <property type="match status" value="1"/>
</dbReference>
<feature type="region of interest" description="Disordered" evidence="1">
    <location>
        <begin position="89"/>
        <end position="114"/>
    </location>
</feature>
<dbReference type="EMBL" id="KI669512">
    <property type="protein sequence ID" value="OCF31850.1"/>
    <property type="molecule type" value="Genomic_DNA"/>
</dbReference>
<dbReference type="AlphaFoldDB" id="A0A1B9GLA1"/>
<reference evidence="3" key="2">
    <citation type="submission" date="2013-12" db="EMBL/GenBank/DDBJ databases">
        <title>Evolution of pathogenesis and genome organization in the Tremellales.</title>
        <authorList>
            <person name="Cuomo C."/>
            <person name="Litvintseva A."/>
            <person name="Heitman J."/>
            <person name="Chen Y."/>
            <person name="Sun S."/>
            <person name="Springer D."/>
            <person name="Dromer F."/>
            <person name="Young S."/>
            <person name="Zeng Q."/>
            <person name="Chapman S."/>
            <person name="Gujja S."/>
            <person name="Saif S."/>
            <person name="Birren B."/>
        </authorList>
    </citation>
    <scope>NUCLEOTIDE SEQUENCE [LARGE SCALE GENOMIC DNA]</scope>
    <source>
        <strain evidence="3">BCC8398</strain>
    </source>
</reference>
<gene>
    <name evidence="2" type="ORF">I316_06448</name>
</gene>
<dbReference type="PANTHER" id="PTHR17985:SF8">
    <property type="entry name" value="TRANSPORT AND GOLGI ORGANIZATION PROTEIN 2 HOMOLOG"/>
    <property type="match status" value="1"/>
</dbReference>
<dbReference type="InterPro" id="IPR008551">
    <property type="entry name" value="TANGO2"/>
</dbReference>
<evidence type="ECO:0000313" key="2">
    <source>
        <dbReference type="EMBL" id="OCF31850.1"/>
    </source>
</evidence>
<evidence type="ECO:0000256" key="1">
    <source>
        <dbReference type="SAM" id="MobiDB-lite"/>
    </source>
</evidence>
<dbReference type="GO" id="GO:0009306">
    <property type="term" value="P:protein secretion"/>
    <property type="evidence" value="ECO:0007669"/>
    <property type="project" value="TreeGrafter"/>
</dbReference>
<dbReference type="Proteomes" id="UP000092666">
    <property type="component" value="Unassembled WGS sequence"/>
</dbReference>
<evidence type="ECO:0008006" key="4">
    <source>
        <dbReference type="Google" id="ProtNLM"/>
    </source>
</evidence>
<name>A0A1B9GLA1_9TREE</name>
<dbReference type="STRING" id="1296120.A0A1B9GLA1"/>
<evidence type="ECO:0000313" key="3">
    <source>
        <dbReference type="Proteomes" id="UP000092666"/>
    </source>
</evidence>